<gene>
    <name evidence="7" type="ORF">SAMN02745704_02785</name>
</gene>
<dbReference type="Gene3D" id="1.20.120.1630">
    <property type="match status" value="1"/>
</dbReference>
<dbReference type="PANTHER" id="PTHR43847:SF1">
    <property type="entry name" value="BLL3993 PROTEIN"/>
    <property type="match status" value="1"/>
</dbReference>
<dbReference type="STRING" id="1121449.SAMN02745704_02785"/>
<evidence type="ECO:0000256" key="6">
    <source>
        <dbReference type="SAM" id="Phobius"/>
    </source>
</evidence>
<feature type="region of interest" description="Disordered" evidence="5">
    <location>
        <begin position="1"/>
        <end position="22"/>
    </location>
</feature>
<keyword evidence="7" id="KW-0489">Methyltransferase</keyword>
<keyword evidence="8" id="KW-1185">Reference proteome</keyword>
<evidence type="ECO:0000313" key="8">
    <source>
        <dbReference type="Proteomes" id="UP000190027"/>
    </source>
</evidence>
<evidence type="ECO:0000256" key="2">
    <source>
        <dbReference type="ARBA" id="ARBA00022692"/>
    </source>
</evidence>
<feature type="transmembrane region" description="Helical" evidence="6">
    <location>
        <begin position="61"/>
        <end position="79"/>
    </location>
</feature>
<comment type="subcellular location">
    <subcellularLocation>
        <location evidence="1">Endomembrane system</location>
        <topology evidence="1">Multi-pass membrane protein</topology>
    </subcellularLocation>
</comment>
<keyword evidence="2 6" id="KW-0812">Transmembrane</keyword>
<name>A0A1T4Y6C2_9BACT</name>
<dbReference type="Proteomes" id="UP000190027">
    <property type="component" value="Unassembled WGS sequence"/>
</dbReference>
<keyword evidence="4 6" id="KW-0472">Membrane</keyword>
<evidence type="ECO:0000256" key="1">
    <source>
        <dbReference type="ARBA" id="ARBA00004127"/>
    </source>
</evidence>
<evidence type="ECO:0000256" key="4">
    <source>
        <dbReference type="ARBA" id="ARBA00023136"/>
    </source>
</evidence>
<dbReference type="OrthoDB" id="9811969at2"/>
<evidence type="ECO:0000256" key="3">
    <source>
        <dbReference type="ARBA" id="ARBA00022989"/>
    </source>
</evidence>
<dbReference type="PANTHER" id="PTHR43847">
    <property type="entry name" value="BLL3993 PROTEIN"/>
    <property type="match status" value="1"/>
</dbReference>
<feature type="compositionally biased region" description="Polar residues" evidence="5">
    <location>
        <begin position="1"/>
        <end position="14"/>
    </location>
</feature>
<dbReference type="GO" id="GO:0012505">
    <property type="term" value="C:endomembrane system"/>
    <property type="evidence" value="ECO:0007669"/>
    <property type="project" value="UniProtKB-SubCell"/>
</dbReference>
<dbReference type="AlphaFoldDB" id="A0A1T4Y6C2"/>
<evidence type="ECO:0000313" key="7">
    <source>
        <dbReference type="EMBL" id="SKA96841.1"/>
    </source>
</evidence>
<dbReference type="EMBL" id="FUYC01000029">
    <property type="protein sequence ID" value="SKA96841.1"/>
    <property type="molecule type" value="Genomic_DNA"/>
</dbReference>
<evidence type="ECO:0000256" key="5">
    <source>
        <dbReference type="SAM" id="MobiDB-lite"/>
    </source>
</evidence>
<sequence length="173" mass="19209">MQDETIQNGLNRNSDFAARKTPKSPGIKIMPPTVFYCCLLLGIGLEWLLPTSFSMTAAWRLGLGVALGGAGFTFMMYGHERFKRLGTNVRTNLPAKRLVRGGAYRYSRNPMYVGGSALYLGLALCANSLWMAASWLPLGGFLALYVVPKEETYMLARFGEAYAAYCDAVRRWL</sequence>
<dbReference type="GO" id="GO:0008168">
    <property type="term" value="F:methyltransferase activity"/>
    <property type="evidence" value="ECO:0007669"/>
    <property type="project" value="UniProtKB-KW"/>
</dbReference>
<keyword evidence="7" id="KW-0808">Transferase</keyword>
<feature type="transmembrane region" description="Helical" evidence="6">
    <location>
        <begin position="117"/>
        <end position="147"/>
    </location>
</feature>
<dbReference type="RefSeq" id="WP_159447250.1">
    <property type="nucleotide sequence ID" value="NZ_FUYC01000029.1"/>
</dbReference>
<feature type="transmembrane region" description="Helical" evidence="6">
    <location>
        <begin position="29"/>
        <end position="49"/>
    </location>
</feature>
<dbReference type="InterPro" id="IPR007318">
    <property type="entry name" value="Phopholipid_MeTrfase"/>
</dbReference>
<reference evidence="7 8" key="1">
    <citation type="submission" date="2017-02" db="EMBL/GenBank/DDBJ databases">
        <authorList>
            <person name="Peterson S.W."/>
        </authorList>
    </citation>
    <scope>NUCLEOTIDE SEQUENCE [LARGE SCALE GENOMIC DNA]</scope>
    <source>
        <strain evidence="7 8">DSM 16080</strain>
    </source>
</reference>
<protein>
    <submittedName>
        <fullName evidence="7">Protein-S-isoprenylcysteine O-methyltransferase Ste14</fullName>
    </submittedName>
</protein>
<proteinExistence type="predicted"/>
<dbReference type="GO" id="GO:0032259">
    <property type="term" value="P:methylation"/>
    <property type="evidence" value="ECO:0007669"/>
    <property type="project" value="UniProtKB-KW"/>
</dbReference>
<keyword evidence="3 6" id="KW-1133">Transmembrane helix</keyword>
<dbReference type="Pfam" id="PF04191">
    <property type="entry name" value="PEMT"/>
    <property type="match status" value="1"/>
</dbReference>
<dbReference type="InterPro" id="IPR052527">
    <property type="entry name" value="Metal_cation-efflux_comp"/>
</dbReference>
<organism evidence="7 8">
    <name type="scientific">Paucidesulfovibrio gracilis DSM 16080</name>
    <dbReference type="NCBI Taxonomy" id="1121449"/>
    <lineage>
        <taxon>Bacteria</taxon>
        <taxon>Pseudomonadati</taxon>
        <taxon>Thermodesulfobacteriota</taxon>
        <taxon>Desulfovibrionia</taxon>
        <taxon>Desulfovibrionales</taxon>
        <taxon>Desulfovibrionaceae</taxon>
        <taxon>Paucidesulfovibrio</taxon>
    </lineage>
</organism>
<accession>A0A1T4Y6C2</accession>